<protein>
    <submittedName>
        <fullName evidence="1">Uncharacterized protein</fullName>
    </submittedName>
</protein>
<dbReference type="OrthoDB" id="208996at2"/>
<evidence type="ECO:0000313" key="1">
    <source>
        <dbReference type="EMBL" id="QDT15307.1"/>
    </source>
</evidence>
<sequence>MTTATLLTLSLPALLAAEEARPLSPEEFRARFDAFVLLDRDPDLPAAATVPGGVRLLRSVDAVRGLSDSQRHDLRRSLTYKLTETRDDLIRKGLRWERDLKRGRVSTANRLRGRQTLAGPMEMRNARRLIDLIQSTVAPDTWDVNGGPSSASYFDLYQVLVIRAPQRVHGEAEAALGGLRK</sequence>
<dbReference type="KEGG" id="acaf:CA12_13900"/>
<proteinExistence type="predicted"/>
<dbReference type="EMBL" id="CP036265">
    <property type="protein sequence ID" value="QDT15307.1"/>
    <property type="molecule type" value="Genomic_DNA"/>
</dbReference>
<dbReference type="RefSeq" id="WP_145358116.1">
    <property type="nucleotide sequence ID" value="NZ_CP036265.1"/>
</dbReference>
<gene>
    <name evidence="1" type="ORF">CA12_13900</name>
</gene>
<dbReference type="AlphaFoldDB" id="A0A517P7F5"/>
<reference evidence="1 2" key="1">
    <citation type="submission" date="2019-02" db="EMBL/GenBank/DDBJ databases">
        <title>Deep-cultivation of Planctomycetes and their phenomic and genomic characterization uncovers novel biology.</title>
        <authorList>
            <person name="Wiegand S."/>
            <person name="Jogler M."/>
            <person name="Boedeker C."/>
            <person name="Pinto D."/>
            <person name="Vollmers J."/>
            <person name="Rivas-Marin E."/>
            <person name="Kohn T."/>
            <person name="Peeters S.H."/>
            <person name="Heuer A."/>
            <person name="Rast P."/>
            <person name="Oberbeckmann S."/>
            <person name="Bunk B."/>
            <person name="Jeske O."/>
            <person name="Meyerdierks A."/>
            <person name="Storesund J.E."/>
            <person name="Kallscheuer N."/>
            <person name="Luecker S."/>
            <person name="Lage O.M."/>
            <person name="Pohl T."/>
            <person name="Merkel B.J."/>
            <person name="Hornburger P."/>
            <person name="Mueller R.-W."/>
            <person name="Bruemmer F."/>
            <person name="Labrenz M."/>
            <person name="Spormann A.M."/>
            <person name="Op den Camp H."/>
            <person name="Overmann J."/>
            <person name="Amann R."/>
            <person name="Jetten M.S.M."/>
            <person name="Mascher T."/>
            <person name="Medema M.H."/>
            <person name="Devos D.P."/>
            <person name="Kaster A.-K."/>
            <person name="Ovreas L."/>
            <person name="Rohde M."/>
            <person name="Galperin M.Y."/>
            <person name="Jogler C."/>
        </authorList>
    </citation>
    <scope>NUCLEOTIDE SEQUENCE [LARGE SCALE GENOMIC DNA]</scope>
    <source>
        <strain evidence="1 2">CA12</strain>
    </source>
</reference>
<accession>A0A517P7F5</accession>
<evidence type="ECO:0000313" key="2">
    <source>
        <dbReference type="Proteomes" id="UP000318741"/>
    </source>
</evidence>
<organism evidence="1 2">
    <name type="scientific">Alienimonas californiensis</name>
    <dbReference type="NCBI Taxonomy" id="2527989"/>
    <lineage>
        <taxon>Bacteria</taxon>
        <taxon>Pseudomonadati</taxon>
        <taxon>Planctomycetota</taxon>
        <taxon>Planctomycetia</taxon>
        <taxon>Planctomycetales</taxon>
        <taxon>Planctomycetaceae</taxon>
        <taxon>Alienimonas</taxon>
    </lineage>
</organism>
<keyword evidence="2" id="KW-1185">Reference proteome</keyword>
<name>A0A517P7F5_9PLAN</name>
<dbReference type="Proteomes" id="UP000318741">
    <property type="component" value="Chromosome"/>
</dbReference>